<keyword evidence="9" id="KW-0007">Acetylation</keyword>
<evidence type="ECO:0000256" key="15">
    <source>
        <dbReference type="SAM" id="Phobius"/>
    </source>
</evidence>
<evidence type="ECO:0000256" key="2">
    <source>
        <dbReference type="ARBA" id="ARBA00009458"/>
    </source>
</evidence>
<dbReference type="GO" id="GO:0001836">
    <property type="term" value="P:release of cytochrome c from mitochondria"/>
    <property type="evidence" value="ECO:0007669"/>
    <property type="project" value="UniProtKB-ARBA"/>
</dbReference>
<sequence length="311" mass="34189">MKGGAGQRAGVGEGEPCQLSAAKSGGWSVSPAQEPRPTPRLWVQHPHPAASQQLPLEGADWSQEPPPAPLGSPRPRRSLGQRRDKRRLCPTPGLHSPLFLEAGSGPPIPREQLLGPQDLWPRSCEPSGPGLSSGQANPVLHWDLRNGIRARPRSSQAGMWRAGPIFYFCTMGQVGRQLAIIGDDINQRYDSEFQAMLQHLQPTAENAYEYFIKIASSLFESGINWGRVVALLSFGYRLALHVYQRGLTGFLGQVTRFVADFMLHHCIARWIAQRGGWVAALNLGNGPILNVLIVLSVVLLGQFVVRRFFKS</sequence>
<dbReference type="InterPro" id="IPR036834">
    <property type="entry name" value="Bcl-2-like_sf"/>
</dbReference>
<dbReference type="AlphaFoldDB" id="A0A8U0NI51"/>
<dbReference type="GO" id="GO:0042802">
    <property type="term" value="F:identical protein binding"/>
    <property type="evidence" value="ECO:0007669"/>
    <property type="project" value="UniProtKB-ARBA"/>
</dbReference>
<evidence type="ECO:0000256" key="12">
    <source>
        <dbReference type="ARBA" id="ARBA00067978"/>
    </source>
</evidence>
<keyword evidence="10" id="KW-0496">Mitochondrion</keyword>
<keyword evidence="5" id="KW-0479">Metal-binding</keyword>
<dbReference type="InterPro" id="IPR020717">
    <property type="entry name" value="Bcl2_BH1_motif_CS"/>
</dbReference>
<dbReference type="InterPro" id="IPR026298">
    <property type="entry name" value="Bcl-2_fam"/>
</dbReference>
<comment type="similarity">
    <text evidence="2">Belongs to the Bcl-2 family.</text>
</comment>
<dbReference type="InterPro" id="IPR002475">
    <property type="entry name" value="Bcl2-like"/>
</dbReference>
<gene>
    <name evidence="18" type="primary">BAK1</name>
</gene>
<dbReference type="GO" id="GO:0097192">
    <property type="term" value="P:extrinsic apoptotic signaling pathway in absence of ligand"/>
    <property type="evidence" value="ECO:0007669"/>
    <property type="project" value="TreeGrafter"/>
</dbReference>
<dbReference type="PROSITE" id="PS50062">
    <property type="entry name" value="BCL2_FAMILY"/>
    <property type="match status" value="1"/>
</dbReference>
<dbReference type="SUPFAM" id="SSF56854">
    <property type="entry name" value="Bcl-2 inhibitors of programmed cell death"/>
    <property type="match status" value="1"/>
</dbReference>
<dbReference type="GO" id="GO:0005741">
    <property type="term" value="C:mitochondrial outer membrane"/>
    <property type="evidence" value="ECO:0007669"/>
    <property type="project" value="UniProtKB-SubCell"/>
</dbReference>
<dbReference type="PRINTS" id="PR01862">
    <property type="entry name" value="BCL2FAMILY"/>
</dbReference>
<organism evidence="17 18">
    <name type="scientific">Mustela putorius furo</name>
    <name type="common">European domestic ferret</name>
    <name type="synonym">Mustela furo</name>
    <dbReference type="NCBI Taxonomy" id="9669"/>
    <lineage>
        <taxon>Eukaryota</taxon>
        <taxon>Metazoa</taxon>
        <taxon>Chordata</taxon>
        <taxon>Craniata</taxon>
        <taxon>Vertebrata</taxon>
        <taxon>Euteleostomi</taxon>
        <taxon>Mammalia</taxon>
        <taxon>Eutheria</taxon>
        <taxon>Laurasiatheria</taxon>
        <taxon>Carnivora</taxon>
        <taxon>Caniformia</taxon>
        <taxon>Musteloidea</taxon>
        <taxon>Mustelidae</taxon>
        <taxon>Mustelinae</taxon>
        <taxon>Mustela</taxon>
    </lineage>
</organism>
<keyword evidence="11 15" id="KW-0472">Membrane</keyword>
<evidence type="ECO:0000256" key="5">
    <source>
        <dbReference type="ARBA" id="ARBA00022723"/>
    </source>
</evidence>
<keyword evidence="3 15" id="KW-0812">Transmembrane</keyword>
<proteinExistence type="inferred from homology"/>
<evidence type="ECO:0000256" key="8">
    <source>
        <dbReference type="ARBA" id="ARBA00022989"/>
    </source>
</evidence>
<dbReference type="GeneID" id="101688916"/>
<dbReference type="PANTHER" id="PTHR11256">
    <property type="entry name" value="BCL-2 RELATED"/>
    <property type="match status" value="1"/>
</dbReference>
<reference evidence="18" key="1">
    <citation type="submission" date="2025-08" db="UniProtKB">
        <authorList>
            <consortium name="RefSeq"/>
        </authorList>
    </citation>
    <scope>IDENTIFICATION</scope>
    <source>
        <tissue evidence="18">Brain</tissue>
    </source>
</reference>
<dbReference type="GO" id="GO:0070059">
    <property type="term" value="P:intrinsic apoptotic signaling pathway in response to endoplasmic reticulum stress"/>
    <property type="evidence" value="ECO:0007669"/>
    <property type="project" value="UniProtKB-ARBA"/>
</dbReference>
<dbReference type="PROSITE" id="PS01258">
    <property type="entry name" value="BH2"/>
    <property type="match status" value="1"/>
</dbReference>
<evidence type="ECO:0000313" key="18">
    <source>
        <dbReference type="RefSeq" id="XP_012900290.1"/>
    </source>
</evidence>
<dbReference type="GO" id="GO:0032469">
    <property type="term" value="P:endoplasmic reticulum calcium ion homeostasis"/>
    <property type="evidence" value="ECO:0007669"/>
    <property type="project" value="UniProtKB-ARBA"/>
</dbReference>
<keyword evidence="4" id="KW-0053">Apoptosis</keyword>
<dbReference type="Pfam" id="PF00452">
    <property type="entry name" value="Bcl-2"/>
    <property type="match status" value="1"/>
</dbReference>
<dbReference type="RefSeq" id="XP_012900290.1">
    <property type="nucleotide sequence ID" value="XM_013044836.2"/>
</dbReference>
<feature type="compositionally biased region" description="Gly residues" evidence="14">
    <location>
        <begin position="1"/>
        <end position="13"/>
    </location>
</feature>
<dbReference type="GO" id="GO:0034220">
    <property type="term" value="P:monoatomic ion transmembrane transport"/>
    <property type="evidence" value="ECO:0007669"/>
    <property type="project" value="UniProtKB-ARBA"/>
</dbReference>
<dbReference type="InterPro" id="IPR020726">
    <property type="entry name" value="Bcl2_BH2_motif_CS"/>
</dbReference>
<evidence type="ECO:0000256" key="4">
    <source>
        <dbReference type="ARBA" id="ARBA00022703"/>
    </source>
</evidence>
<evidence type="ECO:0000256" key="10">
    <source>
        <dbReference type="ARBA" id="ARBA00023128"/>
    </source>
</evidence>
<keyword evidence="8 15" id="KW-1133">Transmembrane helix</keyword>
<dbReference type="GO" id="GO:0051649">
    <property type="term" value="P:establishment of localization in cell"/>
    <property type="evidence" value="ECO:0007669"/>
    <property type="project" value="UniProtKB-ARBA"/>
</dbReference>
<dbReference type="GO" id="GO:0005783">
    <property type="term" value="C:endoplasmic reticulum"/>
    <property type="evidence" value="ECO:0007669"/>
    <property type="project" value="GOC"/>
</dbReference>
<keyword evidence="6" id="KW-1000">Mitochondrion outer membrane</keyword>
<evidence type="ECO:0000256" key="6">
    <source>
        <dbReference type="ARBA" id="ARBA00022787"/>
    </source>
</evidence>
<dbReference type="PANTHER" id="PTHR11256:SF41">
    <property type="entry name" value="BCL-2 HOMOLOGOUS ANTAGONIST_KILLER"/>
    <property type="match status" value="1"/>
</dbReference>
<comment type="subcellular location">
    <subcellularLocation>
        <location evidence="1">Mitochondrion outer membrane</location>
        <topology evidence="1">Single-pass membrane protein</topology>
    </subcellularLocation>
</comment>
<evidence type="ECO:0000256" key="14">
    <source>
        <dbReference type="SAM" id="MobiDB-lite"/>
    </source>
</evidence>
<feature type="compositionally biased region" description="Basic residues" evidence="14">
    <location>
        <begin position="74"/>
        <end position="88"/>
    </location>
</feature>
<evidence type="ECO:0000256" key="1">
    <source>
        <dbReference type="ARBA" id="ARBA00004572"/>
    </source>
</evidence>
<dbReference type="Gene3D" id="1.10.437.10">
    <property type="entry name" value="Blc2-like"/>
    <property type="match status" value="1"/>
</dbReference>
<feature type="domain" description="Bcl-2 Bcl-2 homology region 1-3" evidence="16">
    <location>
        <begin position="178"/>
        <end position="277"/>
    </location>
</feature>
<dbReference type="Proteomes" id="UP000000715">
    <property type="component" value="Unplaced"/>
</dbReference>
<evidence type="ECO:0000256" key="13">
    <source>
        <dbReference type="ARBA" id="ARBA00083617"/>
    </source>
</evidence>
<evidence type="ECO:0000256" key="3">
    <source>
        <dbReference type="ARBA" id="ARBA00022692"/>
    </source>
</evidence>
<keyword evidence="17" id="KW-1185">Reference proteome</keyword>
<dbReference type="InterPro" id="IPR020728">
    <property type="entry name" value="Bcl2_BH3_motif_CS"/>
</dbReference>
<dbReference type="PROSITE" id="PS01080">
    <property type="entry name" value="BH1"/>
    <property type="match status" value="1"/>
</dbReference>
<dbReference type="GO" id="GO:0034644">
    <property type="term" value="P:cellular response to UV"/>
    <property type="evidence" value="ECO:0007669"/>
    <property type="project" value="UniProtKB-ARBA"/>
</dbReference>
<dbReference type="FunFam" id="1.10.437.10:FF:000007">
    <property type="entry name" value="bcl-2 homologous antagonist/killer"/>
    <property type="match status" value="1"/>
</dbReference>
<dbReference type="GO" id="GO:0008630">
    <property type="term" value="P:intrinsic apoptotic signaling pathway in response to DNA damage"/>
    <property type="evidence" value="ECO:0007669"/>
    <property type="project" value="TreeGrafter"/>
</dbReference>
<accession>A0A8U0NI51</accession>
<evidence type="ECO:0000259" key="16">
    <source>
        <dbReference type="SMART" id="SM00337"/>
    </source>
</evidence>
<dbReference type="SMART" id="SM00337">
    <property type="entry name" value="BCL"/>
    <property type="match status" value="1"/>
</dbReference>
<dbReference type="CDD" id="cd06845">
    <property type="entry name" value="Bcl-2_like"/>
    <property type="match status" value="1"/>
</dbReference>
<feature type="region of interest" description="Disordered" evidence="14">
    <location>
        <begin position="1"/>
        <end position="136"/>
    </location>
</feature>
<evidence type="ECO:0000256" key="9">
    <source>
        <dbReference type="ARBA" id="ARBA00022990"/>
    </source>
</evidence>
<feature type="transmembrane region" description="Helical" evidence="15">
    <location>
        <begin position="288"/>
        <end position="309"/>
    </location>
</feature>
<dbReference type="GO" id="GO:0046872">
    <property type="term" value="F:metal ion binding"/>
    <property type="evidence" value="ECO:0007669"/>
    <property type="project" value="UniProtKB-KW"/>
</dbReference>
<evidence type="ECO:0000256" key="7">
    <source>
        <dbReference type="ARBA" id="ARBA00022833"/>
    </source>
</evidence>
<dbReference type="OrthoDB" id="6020735at2759"/>
<dbReference type="PROSITE" id="PS01259">
    <property type="entry name" value="BH3"/>
    <property type="match status" value="1"/>
</dbReference>
<evidence type="ECO:0000313" key="17">
    <source>
        <dbReference type="Proteomes" id="UP000000715"/>
    </source>
</evidence>
<dbReference type="GO" id="GO:0043065">
    <property type="term" value="P:positive regulation of apoptotic process"/>
    <property type="evidence" value="ECO:0007669"/>
    <property type="project" value="UniProtKB-ARBA"/>
</dbReference>
<dbReference type="CTD" id="578"/>
<protein>
    <recommendedName>
        <fullName evidence="12">Bcl-2 homologous antagonist/killer</fullName>
    </recommendedName>
    <alternativeName>
        <fullName evidence="13">Apoptosis regulator BAK</fullName>
    </alternativeName>
</protein>
<dbReference type="GO" id="GO:0015288">
    <property type="term" value="F:porin activity"/>
    <property type="evidence" value="ECO:0007669"/>
    <property type="project" value="TreeGrafter"/>
</dbReference>
<dbReference type="GO" id="GO:0097145">
    <property type="term" value="C:BAK complex"/>
    <property type="evidence" value="ECO:0007669"/>
    <property type="project" value="UniProtKB-ARBA"/>
</dbReference>
<dbReference type="GO" id="GO:0051049">
    <property type="term" value="P:regulation of transport"/>
    <property type="evidence" value="ECO:0007669"/>
    <property type="project" value="UniProtKB-ARBA"/>
</dbReference>
<keyword evidence="7" id="KW-0862">Zinc</keyword>
<name>A0A8U0NI51_MUSPF</name>
<evidence type="ECO:0000256" key="11">
    <source>
        <dbReference type="ARBA" id="ARBA00023136"/>
    </source>
</evidence>
<dbReference type="InterPro" id="IPR046371">
    <property type="entry name" value="Bcl-2_BH1-3"/>
</dbReference>
<dbReference type="GO" id="GO:0051400">
    <property type="term" value="F:BH domain binding"/>
    <property type="evidence" value="ECO:0007669"/>
    <property type="project" value="TreeGrafter"/>
</dbReference>